<accession>A0A7X5YM22</accession>
<dbReference type="RefSeq" id="WP_168048086.1">
    <property type="nucleotide sequence ID" value="NZ_JAATJM010000002.1"/>
</dbReference>
<gene>
    <name evidence="3" type="ORF">GGQ87_002417</name>
</gene>
<name>A0A7X5YM22_9CAUL</name>
<keyword evidence="2" id="KW-0732">Signal</keyword>
<proteinExistence type="predicted"/>
<evidence type="ECO:0000256" key="2">
    <source>
        <dbReference type="SAM" id="SignalP"/>
    </source>
</evidence>
<dbReference type="Proteomes" id="UP000587415">
    <property type="component" value="Unassembled WGS sequence"/>
</dbReference>
<dbReference type="AlphaFoldDB" id="A0A7X5YM22"/>
<evidence type="ECO:0000313" key="3">
    <source>
        <dbReference type="EMBL" id="NJC42122.1"/>
    </source>
</evidence>
<feature type="signal peptide" evidence="2">
    <location>
        <begin position="1"/>
        <end position="17"/>
    </location>
</feature>
<protein>
    <recommendedName>
        <fullName evidence="5">DUF2927 domain-containing protein</fullName>
    </recommendedName>
</protein>
<reference evidence="3 4" key="1">
    <citation type="submission" date="2020-03" db="EMBL/GenBank/DDBJ databases">
        <title>Genomic Encyclopedia of Type Strains, Phase IV (KMG-IV): sequencing the most valuable type-strain genomes for metagenomic binning, comparative biology and taxonomic classification.</title>
        <authorList>
            <person name="Goeker M."/>
        </authorList>
    </citation>
    <scope>NUCLEOTIDE SEQUENCE [LARGE SCALE GENOMIC DNA]</scope>
    <source>
        <strain evidence="3 4">DSM 4736</strain>
    </source>
</reference>
<feature type="region of interest" description="Disordered" evidence="1">
    <location>
        <begin position="17"/>
        <end position="40"/>
    </location>
</feature>
<feature type="compositionally biased region" description="Pro residues" evidence="1">
    <location>
        <begin position="19"/>
        <end position="34"/>
    </location>
</feature>
<organism evidence="3 4">
    <name type="scientific">Brevundimonas alba</name>
    <dbReference type="NCBI Taxonomy" id="74314"/>
    <lineage>
        <taxon>Bacteria</taxon>
        <taxon>Pseudomonadati</taxon>
        <taxon>Pseudomonadota</taxon>
        <taxon>Alphaproteobacteria</taxon>
        <taxon>Caulobacterales</taxon>
        <taxon>Caulobacteraceae</taxon>
        <taxon>Brevundimonas</taxon>
    </lineage>
</organism>
<feature type="chain" id="PRO_5031550417" description="DUF2927 domain-containing protein" evidence="2">
    <location>
        <begin position="18"/>
        <end position="318"/>
    </location>
</feature>
<keyword evidence="4" id="KW-1185">Reference proteome</keyword>
<dbReference type="EMBL" id="JAATJM010000002">
    <property type="protein sequence ID" value="NJC42122.1"/>
    <property type="molecule type" value="Genomic_DNA"/>
</dbReference>
<evidence type="ECO:0000256" key="1">
    <source>
        <dbReference type="SAM" id="MobiDB-lite"/>
    </source>
</evidence>
<evidence type="ECO:0008006" key="5">
    <source>
        <dbReference type="Google" id="ProtNLM"/>
    </source>
</evidence>
<sequence length="318" mass="34480">MVVIAFAALLAAAPMQTPQVPPAPQTAPQTPPGEEPADLGEIEVTGRPLDTMIRSFVNEVAEPNNRRGLARWDDRICIGVANLRAEPAQYIIDRVSTVAEDLGVIPGEPGCTPNVIIVASADPDALARQLVEERRQAFRMGGSGMDRGGDALGEFVSSDAPVRWWQVSMPTDAETGGRATRIPGECRNSCDNPLDMAPIVQVFAASRLQTQIVDYIFRTVVILDIDQVGRVSGQQLADYVAMVTLAQIDPDADTSRYASILNVFDTPDAADGLTAWDQAYLNGLYDAERTRKNLRAGRTEIADSIHRAHNTLQDEEAE</sequence>
<evidence type="ECO:0000313" key="4">
    <source>
        <dbReference type="Proteomes" id="UP000587415"/>
    </source>
</evidence>
<comment type="caution">
    <text evidence="3">The sequence shown here is derived from an EMBL/GenBank/DDBJ whole genome shotgun (WGS) entry which is preliminary data.</text>
</comment>